<evidence type="ECO:0000313" key="3">
    <source>
        <dbReference type="Proteomes" id="UP000215086"/>
    </source>
</evidence>
<name>A0A286RLK2_9BACT</name>
<dbReference type="Gene3D" id="3.30.420.10">
    <property type="entry name" value="Ribonuclease H-like superfamily/Ribonuclease H"/>
    <property type="match status" value="1"/>
</dbReference>
<dbReference type="SUPFAM" id="SSF53098">
    <property type="entry name" value="Ribonuclease H-like"/>
    <property type="match status" value="1"/>
</dbReference>
<dbReference type="KEGG" id="ttf:THTE_4243"/>
<dbReference type="InterPro" id="IPR036397">
    <property type="entry name" value="RNaseH_sf"/>
</dbReference>
<dbReference type="Pfam" id="PF13358">
    <property type="entry name" value="DDE_3"/>
    <property type="match status" value="1"/>
</dbReference>
<protein>
    <submittedName>
        <fullName evidence="2">Mobile element protein</fullName>
    </submittedName>
</protein>
<dbReference type="InterPro" id="IPR038717">
    <property type="entry name" value="Tc1-like_DDE_dom"/>
</dbReference>
<organism evidence="2 3">
    <name type="scientific">Thermogutta terrifontis</name>
    <dbReference type="NCBI Taxonomy" id="1331910"/>
    <lineage>
        <taxon>Bacteria</taxon>
        <taxon>Pseudomonadati</taxon>
        <taxon>Planctomycetota</taxon>
        <taxon>Planctomycetia</taxon>
        <taxon>Pirellulales</taxon>
        <taxon>Thermoguttaceae</taxon>
        <taxon>Thermogutta</taxon>
    </lineage>
</organism>
<accession>A0A286RLK2</accession>
<proteinExistence type="predicted"/>
<dbReference type="InterPro" id="IPR012337">
    <property type="entry name" value="RNaseH-like_sf"/>
</dbReference>
<reference evidence="2 3" key="1">
    <citation type="journal article" name="Front. Microbiol.">
        <title>Sugar Metabolism of the First Thermophilic Planctomycete Thermogutta terrifontis: Comparative Genomic and Transcriptomic Approaches.</title>
        <authorList>
            <person name="Elcheninov A.G."/>
            <person name="Menzel P."/>
            <person name="Gudbergsdottir S.R."/>
            <person name="Slesarev A.I."/>
            <person name="Kadnikov V.V."/>
            <person name="Krogh A."/>
            <person name="Bonch-Osmolovskaya E.A."/>
            <person name="Peng X."/>
            <person name="Kublanov I.V."/>
        </authorList>
    </citation>
    <scope>NUCLEOTIDE SEQUENCE [LARGE SCALE GENOMIC DNA]</scope>
    <source>
        <strain evidence="2 3">R1</strain>
    </source>
</reference>
<dbReference type="EMBL" id="CP018477">
    <property type="protein sequence ID" value="ASV76844.1"/>
    <property type="molecule type" value="Genomic_DNA"/>
</dbReference>
<dbReference type="Proteomes" id="UP000215086">
    <property type="component" value="Chromosome"/>
</dbReference>
<dbReference type="AlphaFoldDB" id="A0A286RLK2"/>
<sequence>MPSAGQNRRVPVFGALDAVSGEVTALLTAKKCGADFLDFLKFLSGKHYAEQERVYLFLDNCSIHHTRAVREFLQSQRPRVRVIWNAAYAPNLNLIERFWGHLKRSAIHNYYFQTVENLEDAILGAIHSINRQLDHPFRLNLKTVQPLLAAA</sequence>
<keyword evidence="3" id="KW-1185">Reference proteome</keyword>
<evidence type="ECO:0000259" key="1">
    <source>
        <dbReference type="Pfam" id="PF13358"/>
    </source>
</evidence>
<evidence type="ECO:0000313" key="2">
    <source>
        <dbReference type="EMBL" id="ASV76844.1"/>
    </source>
</evidence>
<gene>
    <name evidence="2" type="ORF">THTE_4243</name>
</gene>
<feature type="domain" description="Tc1-like transposase DDE" evidence="1">
    <location>
        <begin position="3"/>
        <end position="118"/>
    </location>
</feature>
<dbReference type="GO" id="GO:0003676">
    <property type="term" value="F:nucleic acid binding"/>
    <property type="evidence" value="ECO:0007669"/>
    <property type="project" value="InterPro"/>
</dbReference>